<name>A0A0G1U2S7_9BACT</name>
<dbReference type="InterPro" id="IPR043993">
    <property type="entry name" value="T4SS_pilin"/>
</dbReference>
<evidence type="ECO:0000313" key="3">
    <source>
        <dbReference type="Proteomes" id="UP000033860"/>
    </source>
</evidence>
<dbReference type="Proteomes" id="UP000033860">
    <property type="component" value="Unassembled WGS sequence"/>
</dbReference>
<organism evidence="2 3">
    <name type="scientific">Candidatus Beckwithbacteria bacterium GW2011_GWB1_47_15</name>
    <dbReference type="NCBI Taxonomy" id="1618371"/>
    <lineage>
        <taxon>Bacteria</taxon>
        <taxon>Candidatus Beckwithiibacteriota</taxon>
    </lineage>
</organism>
<keyword evidence="1" id="KW-1133">Transmembrane helix</keyword>
<proteinExistence type="predicted"/>
<evidence type="ECO:0008006" key="4">
    <source>
        <dbReference type="Google" id="ProtNLM"/>
    </source>
</evidence>
<dbReference type="AlphaFoldDB" id="A0A0G1U2S7"/>
<dbReference type="Pfam" id="PF18895">
    <property type="entry name" value="T4SS_pilin"/>
    <property type="match status" value="1"/>
</dbReference>
<evidence type="ECO:0000256" key="1">
    <source>
        <dbReference type="SAM" id="Phobius"/>
    </source>
</evidence>
<keyword evidence="1" id="KW-0812">Transmembrane</keyword>
<comment type="caution">
    <text evidence="2">The sequence shown here is derived from an EMBL/GenBank/DDBJ whole genome shotgun (WGS) entry which is preliminary data.</text>
</comment>
<keyword evidence="1" id="KW-0472">Membrane</keyword>
<gene>
    <name evidence="2" type="ORF">UX85_C0008G0017</name>
</gene>
<sequence length="102" mass="11140">MAIVNKAIPKIGTQGDVAFARYLAIIWQVLVIVGGLAVLLNLIWGALDWILSGSNQERLKRAKEKMGNGIFGLAILVLSYLIIQLVSLFTGLDILNPPWPTL</sequence>
<accession>A0A0G1U2S7</accession>
<dbReference type="EMBL" id="LCNT01000008">
    <property type="protein sequence ID" value="KKU60643.1"/>
    <property type="molecule type" value="Genomic_DNA"/>
</dbReference>
<feature type="transmembrane region" description="Helical" evidence="1">
    <location>
        <begin position="25"/>
        <end position="47"/>
    </location>
</feature>
<feature type="transmembrane region" description="Helical" evidence="1">
    <location>
        <begin position="68"/>
        <end position="92"/>
    </location>
</feature>
<protein>
    <recommendedName>
        <fullName evidence="4">Integral membrane protein</fullName>
    </recommendedName>
</protein>
<evidence type="ECO:0000313" key="2">
    <source>
        <dbReference type="EMBL" id="KKU60643.1"/>
    </source>
</evidence>
<reference evidence="2 3" key="1">
    <citation type="journal article" date="2015" name="Nature">
        <title>rRNA introns, odd ribosomes, and small enigmatic genomes across a large radiation of phyla.</title>
        <authorList>
            <person name="Brown C.T."/>
            <person name="Hug L.A."/>
            <person name="Thomas B.C."/>
            <person name="Sharon I."/>
            <person name="Castelle C.J."/>
            <person name="Singh A."/>
            <person name="Wilkins M.J."/>
            <person name="Williams K.H."/>
            <person name="Banfield J.F."/>
        </authorList>
    </citation>
    <scope>NUCLEOTIDE SEQUENCE [LARGE SCALE GENOMIC DNA]</scope>
</reference>